<sequence length="566" mass="65593">MRKFILMAFVGLLLVGRPVCAQDNPVRLGSMEYEQIQRLVAKYSGGERIFPSSRTLSRKRVVEYVMSLPVSTLNERDLEVVRSLVNDSPEWFTDTAFLSDLHSQNATLVPQKKDAWLNAFYPYSSTLIFVRKKDFFMGVNPVIQWKYGRQRDGLPNLFENRKGLALRMGIENKIFIDTKIEELQFSRPDYINRYTSTYKSSPGFTFYTRYQSSVVPAIRGLDVLDGEAHLTFPIGKYAYTRFGYGREFIGNGIQSLLLSDFGGNYLHLNFDIQIWKLKYRYMIAELSGLSARQVSGDQLLPKKFMATHMLQFRLWNKAHLGLFESVVFNRQQQLEWHYLLPVIFFRTVERAIGSPDNILLGLDFKSTLFDRLDLYSQFVLDEFKSSELFGGNQWWANKWGLQLGAKLFDVGGINNLNATAEYNTVRPYNYSHRDTLSAYTHYNSPLAHPLGANFREFIGRLDYRPHHRWQMFGVLYHHTQGLDFDGKNYGSDIRKSGTTRVMNYGVRTLQGRRVQVTGLQAGLTFMLWHDAYLDLNLGLRREDQNNNIWGSVAFRLNTKRTGMSIF</sequence>
<protein>
    <recommendedName>
        <fullName evidence="4">Capsule assembly protein Wzi</fullName>
    </recommendedName>
</protein>
<dbReference type="InterPro" id="IPR038636">
    <property type="entry name" value="Wzi_sf"/>
</dbReference>
<dbReference type="EMBL" id="JAHVHU010000007">
    <property type="protein sequence ID" value="MBY5958182.1"/>
    <property type="molecule type" value="Genomic_DNA"/>
</dbReference>
<evidence type="ECO:0000313" key="2">
    <source>
        <dbReference type="EMBL" id="MBY5958182.1"/>
    </source>
</evidence>
<evidence type="ECO:0000256" key="1">
    <source>
        <dbReference type="SAM" id="SignalP"/>
    </source>
</evidence>
<keyword evidence="3" id="KW-1185">Reference proteome</keyword>
<feature type="chain" id="PRO_5037637137" description="Capsule assembly protein Wzi" evidence="1">
    <location>
        <begin position="22"/>
        <end position="566"/>
    </location>
</feature>
<accession>A0A953L6Z4</accession>
<organism evidence="2 3">
    <name type="scientific">Membranihabitans marinus</name>
    <dbReference type="NCBI Taxonomy" id="1227546"/>
    <lineage>
        <taxon>Bacteria</taxon>
        <taxon>Pseudomonadati</taxon>
        <taxon>Bacteroidota</taxon>
        <taxon>Saprospiria</taxon>
        <taxon>Saprospirales</taxon>
        <taxon>Saprospiraceae</taxon>
        <taxon>Membranihabitans</taxon>
    </lineage>
</organism>
<name>A0A953L6Z4_9BACT</name>
<dbReference type="Proteomes" id="UP000753961">
    <property type="component" value="Unassembled WGS sequence"/>
</dbReference>
<dbReference type="Gene3D" id="2.40.160.130">
    <property type="entry name" value="Capsule assembly protein Wzi"/>
    <property type="match status" value="1"/>
</dbReference>
<evidence type="ECO:0008006" key="4">
    <source>
        <dbReference type="Google" id="ProtNLM"/>
    </source>
</evidence>
<dbReference type="AlphaFoldDB" id="A0A953L6Z4"/>
<comment type="caution">
    <text evidence="2">The sequence shown here is derived from an EMBL/GenBank/DDBJ whole genome shotgun (WGS) entry which is preliminary data.</text>
</comment>
<reference evidence="2" key="1">
    <citation type="submission" date="2021-06" db="EMBL/GenBank/DDBJ databases">
        <title>44 bacteria genomes isolated from Dapeng, Shenzhen.</title>
        <authorList>
            <person name="Zheng W."/>
            <person name="Yu S."/>
            <person name="Huang Y."/>
        </authorList>
    </citation>
    <scope>NUCLEOTIDE SEQUENCE</scope>
    <source>
        <strain evidence="2">DP5N28-2</strain>
    </source>
</reference>
<proteinExistence type="predicted"/>
<gene>
    <name evidence="2" type="ORF">KUV50_08580</name>
</gene>
<dbReference type="RefSeq" id="WP_222579713.1">
    <property type="nucleotide sequence ID" value="NZ_JAHVHU010000007.1"/>
</dbReference>
<keyword evidence="1" id="KW-0732">Signal</keyword>
<evidence type="ECO:0000313" key="3">
    <source>
        <dbReference type="Proteomes" id="UP000753961"/>
    </source>
</evidence>
<feature type="signal peptide" evidence="1">
    <location>
        <begin position="1"/>
        <end position="21"/>
    </location>
</feature>